<dbReference type="Pfam" id="PF07727">
    <property type="entry name" value="RVT_2"/>
    <property type="match status" value="1"/>
</dbReference>
<dbReference type="KEGG" id="pavi:110748055"/>
<evidence type="ECO:0000256" key="1">
    <source>
        <dbReference type="SAM" id="SignalP"/>
    </source>
</evidence>
<keyword evidence="1" id="KW-0732">Signal</keyword>
<proteinExistence type="predicted"/>
<name>A0A6P5RPK6_PRUAV</name>
<dbReference type="RefSeq" id="XP_021803788.1">
    <property type="nucleotide sequence ID" value="XM_021948096.1"/>
</dbReference>
<accession>A0A6P5RPK6</accession>
<feature type="chain" id="PRO_5027951743" evidence="1">
    <location>
        <begin position="17"/>
        <end position="169"/>
    </location>
</feature>
<protein>
    <submittedName>
        <fullName evidence="4">Uncharacterized protein LOC110748055</fullName>
    </submittedName>
</protein>
<organism evidence="3 4">
    <name type="scientific">Prunus avium</name>
    <name type="common">Cherry</name>
    <name type="synonym">Cerasus avium</name>
    <dbReference type="NCBI Taxonomy" id="42229"/>
    <lineage>
        <taxon>Eukaryota</taxon>
        <taxon>Viridiplantae</taxon>
        <taxon>Streptophyta</taxon>
        <taxon>Embryophyta</taxon>
        <taxon>Tracheophyta</taxon>
        <taxon>Spermatophyta</taxon>
        <taxon>Magnoliopsida</taxon>
        <taxon>eudicotyledons</taxon>
        <taxon>Gunneridae</taxon>
        <taxon>Pentapetalae</taxon>
        <taxon>rosids</taxon>
        <taxon>fabids</taxon>
        <taxon>Rosales</taxon>
        <taxon>Rosaceae</taxon>
        <taxon>Amygdaloideae</taxon>
        <taxon>Amygdaleae</taxon>
        <taxon>Prunus</taxon>
    </lineage>
</organism>
<dbReference type="GeneID" id="110748055"/>
<evidence type="ECO:0000259" key="2">
    <source>
        <dbReference type="Pfam" id="PF07727"/>
    </source>
</evidence>
<gene>
    <name evidence="4" type="primary">LOC110748055</name>
</gene>
<feature type="signal peptide" evidence="1">
    <location>
        <begin position="1"/>
        <end position="16"/>
    </location>
</feature>
<reference evidence="4" key="1">
    <citation type="submission" date="2025-08" db="UniProtKB">
        <authorList>
            <consortium name="RefSeq"/>
        </authorList>
    </citation>
    <scope>IDENTIFICATION</scope>
</reference>
<evidence type="ECO:0000313" key="3">
    <source>
        <dbReference type="Proteomes" id="UP000515124"/>
    </source>
</evidence>
<dbReference type="InterPro" id="IPR013103">
    <property type="entry name" value="RVT_2"/>
</dbReference>
<sequence>MAKPVTIRLLLTLVVHHNWFLNQLDVSNGFLHGFHKEVVYMEQPLGFVDSSKPTHLGALFPVKDLGPLHYSLGLKVQRSSTGLFLSQAKYATNLLTKVQMTSAKPCASPVGSAKLDHNSDLLPNPAKYRSIVGTLQYLTWTRPDLSYVVNQIGQVALMIDDLLEVIAYF</sequence>
<feature type="domain" description="Reverse transcriptase Ty1/copia-type" evidence="2">
    <location>
        <begin position="6"/>
        <end position="52"/>
    </location>
</feature>
<evidence type="ECO:0000313" key="4">
    <source>
        <dbReference type="RefSeq" id="XP_021803788.1"/>
    </source>
</evidence>
<dbReference type="AlphaFoldDB" id="A0A6P5RPK6"/>
<keyword evidence="3" id="KW-1185">Reference proteome</keyword>
<dbReference type="Proteomes" id="UP000515124">
    <property type="component" value="Unplaced"/>
</dbReference>